<sequence>MDKLEPMEGSIVEKIDPEARKPVNAVMERILLEKWTGRKVFPHVRLHQQIKRDEERKNETEEKWKEEEAKNKQEYDLGNGELDYRRRVEQDRNRPGDRPEVRPSGATDRGYHRGGDQKNARKKVCWEGQTFRGKPRG</sequence>
<feature type="region of interest" description="Disordered" evidence="1">
    <location>
        <begin position="1"/>
        <end position="20"/>
    </location>
</feature>
<dbReference type="EMBL" id="PQXI01000176">
    <property type="protein sequence ID" value="TGO22243.1"/>
    <property type="molecule type" value="Genomic_DNA"/>
</dbReference>
<evidence type="ECO:0000313" key="3">
    <source>
        <dbReference type="Proteomes" id="UP000297910"/>
    </source>
</evidence>
<organism evidence="2 3">
    <name type="scientific">Botrytis paeoniae</name>
    <dbReference type="NCBI Taxonomy" id="278948"/>
    <lineage>
        <taxon>Eukaryota</taxon>
        <taxon>Fungi</taxon>
        <taxon>Dikarya</taxon>
        <taxon>Ascomycota</taxon>
        <taxon>Pezizomycotina</taxon>
        <taxon>Leotiomycetes</taxon>
        <taxon>Helotiales</taxon>
        <taxon>Sclerotiniaceae</taxon>
        <taxon>Botrytis</taxon>
    </lineage>
</organism>
<reference evidence="2 3" key="1">
    <citation type="submission" date="2017-12" db="EMBL/GenBank/DDBJ databases">
        <title>Comparative genomics of Botrytis spp.</title>
        <authorList>
            <person name="Valero-Jimenez C.A."/>
            <person name="Tapia P."/>
            <person name="Veloso J."/>
            <person name="Silva-Moreno E."/>
            <person name="Staats M."/>
            <person name="Valdes J.H."/>
            <person name="Van Kan J.A.L."/>
        </authorList>
    </citation>
    <scope>NUCLEOTIDE SEQUENCE [LARGE SCALE GENOMIC DNA]</scope>
    <source>
        <strain evidence="2 3">Bp0003</strain>
    </source>
</reference>
<comment type="caution">
    <text evidence="2">The sequence shown here is derived from an EMBL/GenBank/DDBJ whole genome shotgun (WGS) entry which is preliminary data.</text>
</comment>
<feature type="compositionally biased region" description="Basic and acidic residues" evidence="1">
    <location>
        <begin position="109"/>
        <end position="119"/>
    </location>
</feature>
<gene>
    <name evidence="2" type="ORF">BPAE_0176g00080</name>
</gene>
<dbReference type="Proteomes" id="UP000297910">
    <property type="component" value="Unassembled WGS sequence"/>
</dbReference>
<evidence type="ECO:0000313" key="2">
    <source>
        <dbReference type="EMBL" id="TGO22243.1"/>
    </source>
</evidence>
<keyword evidence="3" id="KW-1185">Reference proteome</keyword>
<feature type="region of interest" description="Disordered" evidence="1">
    <location>
        <begin position="51"/>
        <end position="137"/>
    </location>
</feature>
<feature type="compositionally biased region" description="Basic and acidic residues" evidence="1">
    <location>
        <begin position="51"/>
        <end position="75"/>
    </location>
</feature>
<name>A0A4Z1FI12_9HELO</name>
<feature type="compositionally biased region" description="Basic and acidic residues" evidence="1">
    <location>
        <begin position="82"/>
        <end position="101"/>
    </location>
</feature>
<accession>A0A4Z1FI12</accession>
<evidence type="ECO:0000256" key="1">
    <source>
        <dbReference type="SAM" id="MobiDB-lite"/>
    </source>
</evidence>
<proteinExistence type="predicted"/>
<protein>
    <submittedName>
        <fullName evidence="2">Uncharacterized protein</fullName>
    </submittedName>
</protein>
<dbReference type="AlphaFoldDB" id="A0A4Z1FI12"/>